<evidence type="ECO:0000313" key="9">
    <source>
        <dbReference type="EMBL" id="VDL84091.1"/>
    </source>
</evidence>
<reference evidence="9 10" key="2">
    <citation type="submission" date="2018-11" db="EMBL/GenBank/DDBJ databases">
        <authorList>
            <consortium name="Pathogen Informatics"/>
        </authorList>
    </citation>
    <scope>NUCLEOTIDE SEQUENCE [LARGE SCALE GENOMIC DNA]</scope>
</reference>
<proteinExistence type="inferred from homology"/>
<dbReference type="PANTHER" id="PTHR48041:SF93">
    <property type="entry name" value="ABC TRANSPORTER ATP-BINDING PROTEIN_PERMEASE WHT-1"/>
    <property type="match status" value="1"/>
</dbReference>
<dbReference type="SUPFAM" id="SSF52540">
    <property type="entry name" value="P-loop containing nucleoside triphosphate hydrolases"/>
    <property type="match status" value="1"/>
</dbReference>
<comment type="similarity">
    <text evidence="2">Belongs to the ABC transporter superfamily. ABCG family. Eye pigment precursor importer (TC 3.A.1.204) subfamily.</text>
</comment>
<feature type="domain" description="ABC transporter family G" evidence="8">
    <location>
        <begin position="219"/>
        <end position="275"/>
    </location>
</feature>
<sequence length="318" mass="35425">MQSVANYWQQYLQAATYFIDEYFVLSCGPLSYFSGAGKTTLLNTLTSRNLSGLVVSGTVAIDDRRVNKWEMKEVCRLRSVASVISAFVQQNDMFIGTLTAREHLRFMAKLRMGSAYTTAEQHLRVEDVIRKMGLSDCADGMIGIPNSIKGLSCGEKKRLSFASEALTEQEMGMFQVLTCPRILFCDEPTSGLDAFMAGHVVAALRDLADAGMTVVTTIHQPSSQVYSLFNDICLMACGRIIYLGPTTEVNGVFERCGYPCPDFHNPSDHFIRTLSVSNGERRQSLNTISEIREEFLKTPHGKEIRRISDNKQVPLPCN</sequence>
<dbReference type="Pfam" id="PF00005">
    <property type="entry name" value="ABC_tran"/>
    <property type="match status" value="1"/>
</dbReference>
<dbReference type="OMA" id="DICVETF"/>
<dbReference type="Gene3D" id="3.40.50.300">
    <property type="entry name" value="P-loop containing nucleotide triphosphate hydrolases"/>
    <property type="match status" value="1"/>
</dbReference>
<evidence type="ECO:0000256" key="5">
    <source>
        <dbReference type="ARBA" id="ARBA00022989"/>
    </source>
</evidence>
<evidence type="ECO:0000256" key="3">
    <source>
        <dbReference type="ARBA" id="ARBA00022448"/>
    </source>
</evidence>
<dbReference type="GO" id="GO:0005886">
    <property type="term" value="C:plasma membrane"/>
    <property type="evidence" value="ECO:0007669"/>
    <property type="project" value="TreeGrafter"/>
</dbReference>
<keyword evidence="5" id="KW-1133">Transmembrane helix</keyword>
<dbReference type="InterPro" id="IPR050352">
    <property type="entry name" value="ABCG_transporters"/>
</dbReference>
<organism evidence="11">
    <name type="scientific">Nippostrongylus brasiliensis</name>
    <name type="common">Rat hookworm</name>
    <dbReference type="NCBI Taxonomy" id="27835"/>
    <lineage>
        <taxon>Eukaryota</taxon>
        <taxon>Metazoa</taxon>
        <taxon>Ecdysozoa</taxon>
        <taxon>Nematoda</taxon>
        <taxon>Chromadorea</taxon>
        <taxon>Rhabditida</taxon>
        <taxon>Rhabditina</taxon>
        <taxon>Rhabditomorpha</taxon>
        <taxon>Strongyloidea</taxon>
        <taxon>Heligmosomidae</taxon>
        <taxon>Nippostrongylus</taxon>
    </lineage>
</organism>
<gene>
    <name evidence="9" type="ORF">NBR_LOCUS20354</name>
</gene>
<comment type="subcellular location">
    <subcellularLocation>
        <location evidence="1">Membrane</location>
        <topology evidence="1">Multi-pass membrane protein</topology>
    </subcellularLocation>
</comment>
<keyword evidence="10" id="KW-1185">Reference proteome</keyword>
<evidence type="ECO:0000259" key="7">
    <source>
        <dbReference type="Pfam" id="PF00005"/>
    </source>
</evidence>
<reference evidence="11" key="1">
    <citation type="submission" date="2017-02" db="UniProtKB">
        <authorList>
            <consortium name="WormBaseParasite"/>
        </authorList>
    </citation>
    <scope>IDENTIFICATION</scope>
</reference>
<keyword evidence="4" id="KW-0812">Transmembrane</keyword>
<accession>A0A0N4YSY1</accession>
<protein>
    <submittedName>
        <fullName evidence="11">ABC transporter ATP-binding protein/permease wht-1 (inferred by orthology to a C. elegans protein)</fullName>
    </submittedName>
</protein>
<dbReference type="Proteomes" id="UP000271162">
    <property type="component" value="Unassembled WGS sequence"/>
</dbReference>
<evidence type="ECO:0000313" key="11">
    <source>
        <dbReference type="WBParaSite" id="NBR_0002035301-mRNA-1"/>
    </source>
</evidence>
<keyword evidence="6" id="KW-0472">Membrane</keyword>
<name>A0A0N4YSY1_NIPBR</name>
<dbReference type="InterPro" id="IPR003439">
    <property type="entry name" value="ABC_transporter-like_ATP-bd"/>
</dbReference>
<dbReference type="InterPro" id="IPR027417">
    <property type="entry name" value="P-loop_NTPase"/>
</dbReference>
<evidence type="ECO:0000256" key="2">
    <source>
        <dbReference type="ARBA" id="ARBA00005814"/>
    </source>
</evidence>
<dbReference type="InterPro" id="IPR043926">
    <property type="entry name" value="ABCG_dom"/>
</dbReference>
<evidence type="ECO:0000256" key="6">
    <source>
        <dbReference type="ARBA" id="ARBA00023136"/>
    </source>
</evidence>
<evidence type="ECO:0000256" key="1">
    <source>
        <dbReference type="ARBA" id="ARBA00004141"/>
    </source>
</evidence>
<dbReference type="EMBL" id="UYSL01025060">
    <property type="protein sequence ID" value="VDL84091.1"/>
    <property type="molecule type" value="Genomic_DNA"/>
</dbReference>
<dbReference type="AlphaFoldDB" id="A0A0N4YSY1"/>
<evidence type="ECO:0000313" key="10">
    <source>
        <dbReference type="Proteomes" id="UP000271162"/>
    </source>
</evidence>
<feature type="domain" description="ABC transporter" evidence="7">
    <location>
        <begin position="34"/>
        <end position="189"/>
    </location>
</feature>
<evidence type="ECO:0000256" key="4">
    <source>
        <dbReference type="ARBA" id="ARBA00022692"/>
    </source>
</evidence>
<dbReference type="GO" id="GO:0016887">
    <property type="term" value="F:ATP hydrolysis activity"/>
    <property type="evidence" value="ECO:0007669"/>
    <property type="project" value="InterPro"/>
</dbReference>
<dbReference type="Pfam" id="PF19055">
    <property type="entry name" value="ABC2_membrane_7"/>
    <property type="match status" value="1"/>
</dbReference>
<keyword evidence="3" id="KW-0813">Transport</keyword>
<dbReference type="PANTHER" id="PTHR48041">
    <property type="entry name" value="ABC TRANSPORTER G FAMILY MEMBER 28"/>
    <property type="match status" value="1"/>
</dbReference>
<dbReference type="GO" id="GO:0005524">
    <property type="term" value="F:ATP binding"/>
    <property type="evidence" value="ECO:0007669"/>
    <property type="project" value="InterPro"/>
</dbReference>
<dbReference type="GO" id="GO:0140359">
    <property type="term" value="F:ABC-type transporter activity"/>
    <property type="evidence" value="ECO:0007669"/>
    <property type="project" value="InterPro"/>
</dbReference>
<dbReference type="STRING" id="27835.A0A0N4YSY1"/>
<evidence type="ECO:0000259" key="8">
    <source>
        <dbReference type="Pfam" id="PF19055"/>
    </source>
</evidence>
<dbReference type="WBParaSite" id="NBR_0002035301-mRNA-1">
    <property type="protein sequence ID" value="NBR_0002035301-mRNA-1"/>
    <property type="gene ID" value="NBR_0002035301"/>
</dbReference>